<keyword evidence="3" id="KW-0464">Manganese</keyword>
<gene>
    <name evidence="6" type="ORF">LODBEIA_P32470</name>
</gene>
<evidence type="ECO:0000256" key="3">
    <source>
        <dbReference type="ARBA" id="ARBA00023211"/>
    </source>
</evidence>
<dbReference type="Gene3D" id="3.40.1190.20">
    <property type="match status" value="1"/>
</dbReference>
<sequence length="751" mass="80681">MKKNVLRLSQEVKNALNLKKPVVSLESTIISHGLPYPRNVDMALEVEEILRDSGVTPATCAFLKGQPHVGLTQSDLLIFAEEAAKRGGDKGVSNVSKVSRRDIGYVMANQLYGGTTISSTMILSHLAGIKFFATGGLGGVHRDVPGETSMDVSADLTELGRTPVSVICAGPKSVLDVGRTLEFLETQGVFVGTYNEDKLDAKDLKLPGFYCRESQVPSPFGFDSFEEAAQMVYAQNSLDLQSGNVFCIPPPKDTALDSSFISEIIESANEEARAKNVSGKHLTPFLLARIAEKSHGKSVDCNVSLVKNNARAAAEIAKAYHAISPSEVSHQPIIENTARTSSGSKSSPPSDTNSSILVVGSVALDTAATLGSDTKMHDSNIGTITNSIGGVGYNIALASKYIYPSTRFMSRIGKDVSGDTISSEVQSQMSSVLTTGEGRSAQYVCTHDSQGELIVACADMSIIEEAAFADDVIRELNRSNPKIVVLDCNLSSESLNRIISQRAQRLDGGESPPSVIIEPTSYVKAQRLGQVQLAVFPHNAVKLITPTVQELSGMFNSMSRAGKFECLDHWFPVVDAMSINGLMREKLARLDSKYKLNLVSSGVLQQSFHLLPYFQNIIVKLGSKGVLSIGLAANIHDLKSIPTTSPYLPASIITNDPNSKIGVVVEYYPVAKENENLQVVNVTGAGDTLVGFLAGKLAQVAAHSPNENWLNSEILSCEQVWNRWEHIHKAQSASGLTLQSTKAVSPEIGKL</sequence>
<dbReference type="InterPro" id="IPR029056">
    <property type="entry name" value="Ribokinase-like"/>
</dbReference>
<reference evidence="6 7" key="1">
    <citation type="submission" date="2024-03" db="EMBL/GenBank/DDBJ databases">
        <authorList>
            <person name="Brejova B."/>
        </authorList>
    </citation>
    <scope>NUCLEOTIDE SEQUENCE [LARGE SCALE GENOMIC DNA]</scope>
    <source>
        <strain evidence="6 7">CBS 14171</strain>
    </source>
</reference>
<keyword evidence="1" id="KW-0479">Metal-binding</keyword>
<keyword evidence="2" id="KW-0378">Hydrolase</keyword>
<dbReference type="RefSeq" id="XP_066830185.1">
    <property type="nucleotide sequence ID" value="XM_066973336.1"/>
</dbReference>
<dbReference type="Pfam" id="PF04227">
    <property type="entry name" value="Indigoidine_A"/>
    <property type="match status" value="1"/>
</dbReference>
<name>A0ABP0ZLJ1_9ASCO</name>
<evidence type="ECO:0000313" key="6">
    <source>
        <dbReference type="EMBL" id="CAK9439023.1"/>
    </source>
</evidence>
<dbReference type="SUPFAM" id="SSF53613">
    <property type="entry name" value="Ribokinase-like"/>
    <property type="match status" value="1"/>
</dbReference>
<dbReference type="PANTHER" id="PTHR42909:SF1">
    <property type="entry name" value="CARBOHYDRATE KINASE PFKB DOMAIN-CONTAINING PROTEIN"/>
    <property type="match status" value="1"/>
</dbReference>
<dbReference type="EMBL" id="OZ022408">
    <property type="protein sequence ID" value="CAK9439023.1"/>
    <property type="molecule type" value="Genomic_DNA"/>
</dbReference>
<evidence type="ECO:0000313" key="7">
    <source>
        <dbReference type="Proteomes" id="UP001497383"/>
    </source>
</evidence>
<dbReference type="SUPFAM" id="SSF110581">
    <property type="entry name" value="Indigoidine synthase A-like"/>
    <property type="match status" value="1"/>
</dbReference>
<evidence type="ECO:0000256" key="4">
    <source>
        <dbReference type="ARBA" id="ARBA00023239"/>
    </source>
</evidence>
<evidence type="ECO:0000256" key="1">
    <source>
        <dbReference type="ARBA" id="ARBA00022723"/>
    </source>
</evidence>
<dbReference type="HAMAP" id="MF_01876">
    <property type="entry name" value="PsiMP_glycosidase"/>
    <property type="match status" value="1"/>
</dbReference>
<organism evidence="6 7">
    <name type="scientific">Lodderomyces beijingensis</name>
    <dbReference type="NCBI Taxonomy" id="1775926"/>
    <lineage>
        <taxon>Eukaryota</taxon>
        <taxon>Fungi</taxon>
        <taxon>Dikarya</taxon>
        <taxon>Ascomycota</taxon>
        <taxon>Saccharomycotina</taxon>
        <taxon>Pichiomycetes</taxon>
        <taxon>Debaryomycetaceae</taxon>
        <taxon>Candida/Lodderomyces clade</taxon>
        <taxon>Lodderomyces</taxon>
    </lineage>
</organism>
<evidence type="ECO:0008006" key="8">
    <source>
        <dbReference type="Google" id="ProtNLM"/>
    </source>
</evidence>
<keyword evidence="7" id="KW-1185">Reference proteome</keyword>
<dbReference type="GeneID" id="92208443"/>
<proteinExistence type="inferred from homology"/>
<evidence type="ECO:0000256" key="5">
    <source>
        <dbReference type="ARBA" id="ARBA00023295"/>
    </source>
</evidence>
<accession>A0ABP0ZLJ1</accession>
<dbReference type="InterPro" id="IPR022830">
    <property type="entry name" value="Indigdn_synthA-like"/>
</dbReference>
<dbReference type="Proteomes" id="UP001497383">
    <property type="component" value="Chromosome 4"/>
</dbReference>
<keyword evidence="4" id="KW-0456">Lyase</keyword>
<dbReference type="PANTHER" id="PTHR42909">
    <property type="entry name" value="ZGC:136858"/>
    <property type="match status" value="1"/>
</dbReference>
<protein>
    <recommendedName>
        <fullName evidence="8">Carbohydrate kinase PfkB domain-containing protein</fullName>
    </recommendedName>
</protein>
<dbReference type="InterPro" id="IPR007342">
    <property type="entry name" value="PsuG"/>
</dbReference>
<dbReference type="Gene3D" id="3.40.1790.10">
    <property type="entry name" value="Indigoidine synthase domain"/>
    <property type="match status" value="1"/>
</dbReference>
<keyword evidence="5" id="KW-0326">Glycosidase</keyword>
<evidence type="ECO:0000256" key="2">
    <source>
        <dbReference type="ARBA" id="ARBA00022801"/>
    </source>
</evidence>